<feature type="region of interest" description="Disordered" evidence="1">
    <location>
        <begin position="1"/>
        <end position="91"/>
    </location>
</feature>
<dbReference type="AlphaFoldDB" id="A0A0A9ZDL4"/>
<feature type="region of interest" description="Disordered" evidence="1">
    <location>
        <begin position="200"/>
        <end position="230"/>
    </location>
</feature>
<organism evidence="2">
    <name type="scientific">Lygus hesperus</name>
    <name type="common">Western plant bug</name>
    <dbReference type="NCBI Taxonomy" id="30085"/>
    <lineage>
        <taxon>Eukaryota</taxon>
        <taxon>Metazoa</taxon>
        <taxon>Ecdysozoa</taxon>
        <taxon>Arthropoda</taxon>
        <taxon>Hexapoda</taxon>
        <taxon>Insecta</taxon>
        <taxon>Pterygota</taxon>
        <taxon>Neoptera</taxon>
        <taxon>Paraneoptera</taxon>
        <taxon>Hemiptera</taxon>
        <taxon>Heteroptera</taxon>
        <taxon>Panheteroptera</taxon>
        <taxon>Cimicomorpha</taxon>
        <taxon>Miridae</taxon>
        <taxon>Mirini</taxon>
        <taxon>Lygus</taxon>
    </lineage>
</organism>
<protein>
    <submittedName>
        <fullName evidence="2">Uncharacterized protein</fullName>
    </submittedName>
</protein>
<reference evidence="2" key="1">
    <citation type="journal article" date="2014" name="PLoS ONE">
        <title>Transcriptome-Based Identification of ABC Transporters in the Western Tarnished Plant Bug Lygus hesperus.</title>
        <authorList>
            <person name="Hull J.J."/>
            <person name="Chaney K."/>
            <person name="Geib S.M."/>
            <person name="Fabrick J.A."/>
            <person name="Brent C.S."/>
            <person name="Walsh D."/>
            <person name="Lavine L.C."/>
        </authorList>
    </citation>
    <scope>NUCLEOTIDE SEQUENCE</scope>
</reference>
<feature type="non-terminal residue" evidence="2">
    <location>
        <position position="1"/>
    </location>
</feature>
<feature type="compositionally biased region" description="Polar residues" evidence="1">
    <location>
        <begin position="210"/>
        <end position="222"/>
    </location>
</feature>
<proteinExistence type="predicted"/>
<sequence length="362" mass="40337">HRPPPSERPTYRPAFSTRRPFPVRKRPPPPYKFEIPLSTAPSKPKKPSYQESLKPPNVSIPSEVLSPPKSTEQTYQNNEWKDKYNNDSHQQTASVTIHPVLGGSLKVEELAQKPEVITADVKVPIGGNNVVSYNKYNIDRPAQETQVNIQQSHPNEVVNFQVGAGTPPPTVFSVTVENDNSYSESNNDAHTRRPTLEVLNSFNGRPVDQKPTTNPNQHSSDGNFGMKVQPHGFQLSKDKQEQSNVNYFTESDSINDKTSIKDRNRLPLEVQKVSPVSTDLYSPTPTPSSSFRQPEYDQIVVGSETVYLTDEPATVATPQMKDRPNTLVHFQQASTANMIKVTTGPTTHSYVTPVRATRIVTA</sequence>
<name>A0A0A9ZDL4_LYGHE</name>
<gene>
    <name evidence="2" type="ORF">CM83_47578</name>
</gene>
<evidence type="ECO:0000256" key="1">
    <source>
        <dbReference type="SAM" id="MobiDB-lite"/>
    </source>
</evidence>
<reference evidence="2" key="2">
    <citation type="submission" date="2014-07" db="EMBL/GenBank/DDBJ databases">
        <authorList>
            <person name="Hull J."/>
        </authorList>
    </citation>
    <scope>NUCLEOTIDE SEQUENCE</scope>
</reference>
<accession>A0A0A9ZDL4</accession>
<dbReference type="EMBL" id="GBHO01003699">
    <property type="protein sequence ID" value="JAG39905.1"/>
    <property type="molecule type" value="Transcribed_RNA"/>
</dbReference>
<feature type="compositionally biased region" description="Polar residues" evidence="1">
    <location>
        <begin position="68"/>
        <end position="78"/>
    </location>
</feature>
<evidence type="ECO:0000313" key="2">
    <source>
        <dbReference type="EMBL" id="JAG39905.1"/>
    </source>
</evidence>